<dbReference type="Proteomes" id="UP000826616">
    <property type="component" value="Chromosome"/>
</dbReference>
<evidence type="ECO:0000313" key="4">
    <source>
        <dbReference type="Proteomes" id="UP000198956"/>
    </source>
</evidence>
<dbReference type="SUPFAM" id="SSF51261">
    <property type="entry name" value="Duplicated hybrid motif"/>
    <property type="match status" value="1"/>
</dbReference>
<reference evidence="2 5" key="2">
    <citation type="submission" date="2021-08" db="EMBL/GenBank/DDBJ databases">
        <title>Complete genome sequence of the strain Aneurinibacillus thermoaerophilus CCM 8960.</title>
        <authorList>
            <person name="Musilova J."/>
            <person name="Kourilova X."/>
            <person name="Pernicova I."/>
            <person name="Bezdicek M."/>
            <person name="Lengerova M."/>
            <person name="Obruca S."/>
            <person name="Sedlar K."/>
        </authorList>
    </citation>
    <scope>NUCLEOTIDE SEQUENCE [LARGE SCALE GENOMIC DNA]</scope>
    <source>
        <strain evidence="2 5">CCM 8960</strain>
    </source>
</reference>
<feature type="domain" description="M23ase beta-sheet core" evidence="1">
    <location>
        <begin position="89"/>
        <end position="185"/>
    </location>
</feature>
<protein>
    <submittedName>
        <fullName evidence="2">M23 family metallopeptidase</fullName>
    </submittedName>
    <submittedName>
        <fullName evidence="3">Peptidase family M23</fullName>
    </submittedName>
</protein>
<evidence type="ECO:0000259" key="1">
    <source>
        <dbReference type="Pfam" id="PF01551"/>
    </source>
</evidence>
<evidence type="ECO:0000313" key="3">
    <source>
        <dbReference type="EMBL" id="SDH07453.1"/>
    </source>
</evidence>
<dbReference type="PANTHER" id="PTHR21666">
    <property type="entry name" value="PEPTIDASE-RELATED"/>
    <property type="match status" value="1"/>
</dbReference>
<dbReference type="InterPro" id="IPR011055">
    <property type="entry name" value="Dup_hybrid_motif"/>
</dbReference>
<dbReference type="PANTHER" id="PTHR21666:SF285">
    <property type="entry name" value="M23 FAMILY METALLOPEPTIDASE"/>
    <property type="match status" value="1"/>
</dbReference>
<dbReference type="Gene3D" id="2.70.70.10">
    <property type="entry name" value="Glucose Permease (Domain IIA)"/>
    <property type="match status" value="1"/>
</dbReference>
<dbReference type="Pfam" id="PF01551">
    <property type="entry name" value="Peptidase_M23"/>
    <property type="match status" value="1"/>
</dbReference>
<gene>
    <name evidence="2" type="ORF">K3F53_09475</name>
    <name evidence="3" type="ORF">SAMN04489735_101073</name>
</gene>
<dbReference type="AlphaFoldDB" id="A0A1G7ZF95"/>
<evidence type="ECO:0000313" key="2">
    <source>
        <dbReference type="EMBL" id="QYY44369.1"/>
    </source>
</evidence>
<dbReference type="InterPro" id="IPR050570">
    <property type="entry name" value="Cell_wall_metabolism_enzyme"/>
</dbReference>
<dbReference type="CDD" id="cd12797">
    <property type="entry name" value="M23_peptidase"/>
    <property type="match status" value="1"/>
</dbReference>
<evidence type="ECO:0000313" key="5">
    <source>
        <dbReference type="Proteomes" id="UP000826616"/>
    </source>
</evidence>
<dbReference type="EMBL" id="CP080764">
    <property type="protein sequence ID" value="QYY44369.1"/>
    <property type="molecule type" value="Genomic_DNA"/>
</dbReference>
<dbReference type="RefSeq" id="WP_091260347.1">
    <property type="nucleotide sequence ID" value="NZ_CP080764.1"/>
</dbReference>
<dbReference type="EMBL" id="FNDE01000010">
    <property type="protein sequence ID" value="SDH07453.1"/>
    <property type="molecule type" value="Genomic_DNA"/>
</dbReference>
<dbReference type="GO" id="GO:0004222">
    <property type="term" value="F:metalloendopeptidase activity"/>
    <property type="evidence" value="ECO:0007669"/>
    <property type="project" value="TreeGrafter"/>
</dbReference>
<name>A0A1G7ZF95_ANETH</name>
<sequence>MAIYAVLLLVFGIYNTFVFSSYVTGKKAIELSFPLHKGTYYVLQGGNHVQMNNHNAYPSQKYALDIVKLNTLGMRSNGIYPKQLDRYMIYGDEVISPCTGKVLKVRNDAPDLMPPDMDSERPEGNYVALVCENEEAVIYMAHMQEGSVAVKEGEVVQEGQPIGRVGNSGNTTEPHLHIHAEKDGEGIPIKFNGKFLVRNNIIR</sequence>
<dbReference type="Proteomes" id="UP000198956">
    <property type="component" value="Unassembled WGS sequence"/>
</dbReference>
<accession>A0A1G7ZF95</accession>
<dbReference type="GeneID" id="97141597"/>
<keyword evidence="5" id="KW-1185">Reference proteome</keyword>
<proteinExistence type="predicted"/>
<dbReference type="OrthoDB" id="9809488at2"/>
<organism evidence="3 4">
    <name type="scientific">Aneurinibacillus thermoaerophilus</name>
    <dbReference type="NCBI Taxonomy" id="143495"/>
    <lineage>
        <taxon>Bacteria</taxon>
        <taxon>Bacillati</taxon>
        <taxon>Bacillota</taxon>
        <taxon>Bacilli</taxon>
        <taxon>Bacillales</taxon>
        <taxon>Paenibacillaceae</taxon>
        <taxon>Aneurinibacillus group</taxon>
        <taxon>Aneurinibacillus</taxon>
    </lineage>
</organism>
<reference evidence="3 4" key="1">
    <citation type="submission" date="2016-10" db="EMBL/GenBank/DDBJ databases">
        <authorList>
            <person name="de Groot N.N."/>
        </authorList>
    </citation>
    <scope>NUCLEOTIDE SEQUENCE [LARGE SCALE GENOMIC DNA]</scope>
    <source>
        <strain evidence="3 4">L 420-91</strain>
    </source>
</reference>
<dbReference type="InterPro" id="IPR016047">
    <property type="entry name" value="M23ase_b-sheet_dom"/>
</dbReference>